<dbReference type="Proteomes" id="UP000799755">
    <property type="component" value="Unassembled WGS sequence"/>
</dbReference>
<gene>
    <name evidence="1" type="ORF">BDR25DRAFT_349414</name>
</gene>
<evidence type="ECO:0000313" key="1">
    <source>
        <dbReference type="EMBL" id="KAF2476317.1"/>
    </source>
</evidence>
<organism evidence="1 2">
    <name type="scientific">Lindgomyces ingoldianus</name>
    <dbReference type="NCBI Taxonomy" id="673940"/>
    <lineage>
        <taxon>Eukaryota</taxon>
        <taxon>Fungi</taxon>
        <taxon>Dikarya</taxon>
        <taxon>Ascomycota</taxon>
        <taxon>Pezizomycotina</taxon>
        <taxon>Dothideomycetes</taxon>
        <taxon>Pleosporomycetidae</taxon>
        <taxon>Pleosporales</taxon>
        <taxon>Lindgomycetaceae</taxon>
        <taxon>Lindgomyces</taxon>
    </lineage>
</organism>
<keyword evidence="2" id="KW-1185">Reference proteome</keyword>
<evidence type="ECO:0000313" key="2">
    <source>
        <dbReference type="Proteomes" id="UP000799755"/>
    </source>
</evidence>
<comment type="caution">
    <text evidence="1">The sequence shown here is derived from an EMBL/GenBank/DDBJ whole genome shotgun (WGS) entry which is preliminary data.</text>
</comment>
<protein>
    <submittedName>
        <fullName evidence="1">Uncharacterized protein</fullName>
    </submittedName>
</protein>
<proteinExistence type="predicted"/>
<reference evidence="1" key="1">
    <citation type="journal article" date="2020" name="Stud. Mycol.">
        <title>101 Dothideomycetes genomes: a test case for predicting lifestyles and emergence of pathogens.</title>
        <authorList>
            <person name="Haridas S."/>
            <person name="Albert R."/>
            <person name="Binder M."/>
            <person name="Bloem J."/>
            <person name="Labutti K."/>
            <person name="Salamov A."/>
            <person name="Andreopoulos B."/>
            <person name="Baker S."/>
            <person name="Barry K."/>
            <person name="Bills G."/>
            <person name="Bluhm B."/>
            <person name="Cannon C."/>
            <person name="Castanera R."/>
            <person name="Culley D."/>
            <person name="Daum C."/>
            <person name="Ezra D."/>
            <person name="Gonzalez J."/>
            <person name="Henrissat B."/>
            <person name="Kuo A."/>
            <person name="Liang C."/>
            <person name="Lipzen A."/>
            <person name="Lutzoni F."/>
            <person name="Magnuson J."/>
            <person name="Mondo S."/>
            <person name="Nolan M."/>
            <person name="Ohm R."/>
            <person name="Pangilinan J."/>
            <person name="Park H.-J."/>
            <person name="Ramirez L."/>
            <person name="Alfaro M."/>
            <person name="Sun H."/>
            <person name="Tritt A."/>
            <person name="Yoshinaga Y."/>
            <person name="Zwiers L.-H."/>
            <person name="Turgeon B."/>
            <person name="Goodwin S."/>
            <person name="Spatafora J."/>
            <person name="Crous P."/>
            <person name="Grigoriev I."/>
        </authorList>
    </citation>
    <scope>NUCLEOTIDE SEQUENCE</scope>
    <source>
        <strain evidence="1">ATCC 200398</strain>
    </source>
</reference>
<name>A0ACB6RDB5_9PLEO</name>
<dbReference type="EMBL" id="MU003494">
    <property type="protein sequence ID" value="KAF2476317.1"/>
    <property type="molecule type" value="Genomic_DNA"/>
</dbReference>
<accession>A0ACB6RDB5</accession>
<sequence length="710" mass="79434">MNNPLVRMEFRTATTTFVVSGDASQNTPSYLSELPCHSVTCQACGSGVLFSQHALQREISLRLLSSHGQIPPSITLREGRPVIFDPRSPVSSPQNSLNKDKDKMGPERSVEQRSLHSFYLAASGSSSSASTIRLPGVTPSPIRDYWNGPLITFSWIMLLEACSDRGAASEPGISYVFLTEKVASIPLQNLSFNDFGYLNDSKNLRQHQVHPGSNCCFNALVRRLAQRITEWHWKTSIEDALLNNRTRASQKQTLPRRVPARYLESSGQLNEGKLLSCNQCHVLSLITLIAVSELLSTWIERRQPGTHHEDVERRSISNVSSRRASAPREFFKMRSHGLHYRRISQDNGSLVHFHCPGETATQPPRLRIFKISASTAFSSSPILGSSWDLRELMRSLTSWSRNFLQHLAKGIADGVGKGHGRGRSLEKGGEHSSKLRWKWANDARLLETTIRPFRGLSSNVSSCSLASSFQAPSPSSDKKKLRNSMPTVTNNRPSNTILRFKPFIQAVSMQIFNSSHSQHGSTRRPRHDSVPDRRGIDSAGGFTRGVHCAIAWHFSQPSGHLHEALAALSNYHRLSPRRYETYLKYEAVMGEQVDLDESTYWDGGLRLNSNSQTEENILSLMGSRKWLQSTKKATTGNPRCLGDKEGLLRLSLSLQELYSALIASRDHVEDSKRAASLVRSTDESIPLLRGEVAIIMMNQHIFNLIKSKFR</sequence>